<keyword evidence="1" id="KW-0472">Membrane</keyword>
<comment type="caution">
    <text evidence="2">The sequence shown here is derived from an EMBL/GenBank/DDBJ whole genome shotgun (WGS) entry which is preliminary data.</text>
</comment>
<dbReference type="Proteomes" id="UP001497416">
    <property type="component" value="Unassembled WGS sequence"/>
</dbReference>
<sequence>MNKLKFCISLREKGLSKNEIVKELTKHGFEESELDYYLKKSDEIYLNQLLNNKPKVVKKKTSRTFKSLILIASLVLLISVLMGYATIGLIGLFLFWSLIKFSSYR</sequence>
<evidence type="ECO:0000313" key="2">
    <source>
        <dbReference type="EMBL" id="CAL2090605.1"/>
    </source>
</evidence>
<dbReference type="RefSeq" id="WP_348712976.1">
    <property type="nucleotide sequence ID" value="NZ_CAXIXY010000006.1"/>
</dbReference>
<evidence type="ECO:0008006" key="4">
    <source>
        <dbReference type="Google" id="ProtNLM"/>
    </source>
</evidence>
<proteinExistence type="predicted"/>
<keyword evidence="1" id="KW-1133">Transmembrane helix</keyword>
<dbReference type="EMBL" id="CAXIXY010000006">
    <property type="protein sequence ID" value="CAL2090605.1"/>
    <property type="molecule type" value="Genomic_DNA"/>
</dbReference>
<name>A0ABM9P4A9_9FLAO</name>
<keyword evidence="1" id="KW-0812">Transmembrane</keyword>
<feature type="transmembrane region" description="Helical" evidence="1">
    <location>
        <begin position="68"/>
        <end position="99"/>
    </location>
</feature>
<accession>A0ABM9P4A9</accession>
<reference evidence="2 3" key="1">
    <citation type="submission" date="2024-05" db="EMBL/GenBank/DDBJ databases">
        <authorList>
            <person name="Duchaud E."/>
        </authorList>
    </citation>
    <scope>NUCLEOTIDE SEQUENCE [LARGE SCALE GENOMIC DNA]</scope>
    <source>
        <strain evidence="2">Ena-SAMPLE-TAB-13-05-2024-13:56:06:370-140302</strain>
    </source>
</reference>
<keyword evidence="3" id="KW-1185">Reference proteome</keyword>
<protein>
    <recommendedName>
        <fullName evidence="4">DUF1700 domain-containing protein</fullName>
    </recommendedName>
</protein>
<gene>
    <name evidence="2" type="ORF">T190607A01A_40046</name>
</gene>
<organism evidence="2 3">
    <name type="scientific">Tenacibaculum platacis</name>
    <dbReference type="NCBI Taxonomy" id="3137852"/>
    <lineage>
        <taxon>Bacteria</taxon>
        <taxon>Pseudomonadati</taxon>
        <taxon>Bacteroidota</taxon>
        <taxon>Flavobacteriia</taxon>
        <taxon>Flavobacteriales</taxon>
        <taxon>Flavobacteriaceae</taxon>
        <taxon>Tenacibaculum</taxon>
    </lineage>
</organism>
<evidence type="ECO:0000313" key="3">
    <source>
        <dbReference type="Proteomes" id="UP001497416"/>
    </source>
</evidence>
<evidence type="ECO:0000256" key="1">
    <source>
        <dbReference type="SAM" id="Phobius"/>
    </source>
</evidence>